<feature type="transmembrane region" description="Helical" evidence="1">
    <location>
        <begin position="129"/>
        <end position="149"/>
    </location>
</feature>
<evidence type="ECO:0000313" key="3">
    <source>
        <dbReference type="Proteomes" id="UP000297299"/>
    </source>
</evidence>
<keyword evidence="1" id="KW-0472">Membrane</keyword>
<dbReference type="OrthoDB" id="2585655at2759"/>
<evidence type="ECO:0000313" key="2">
    <source>
        <dbReference type="EMBL" id="TEY47610.1"/>
    </source>
</evidence>
<sequence>MFVTNYAHIAALIDGYRDQAGGWQWDYWVGDIVTSSAILFAIFFFPENIFCRDTMAFATKTYERAYFQILFNFKGINHLKSGPIGVSLGISLTIGSIIGELRTGRVSDAIMYHMAQRHNGERKPEYHSYLSPLSAIFMPAGLLLFWGLLGRTGFVGPLVGLGIETYKL</sequence>
<dbReference type="AlphaFoldDB" id="A0A4Y8CUC3"/>
<organism evidence="2 3">
    <name type="scientific">Botryotinia calthae</name>
    <dbReference type="NCBI Taxonomy" id="38488"/>
    <lineage>
        <taxon>Eukaryota</taxon>
        <taxon>Fungi</taxon>
        <taxon>Dikarya</taxon>
        <taxon>Ascomycota</taxon>
        <taxon>Pezizomycotina</taxon>
        <taxon>Leotiomycetes</taxon>
        <taxon>Helotiales</taxon>
        <taxon>Sclerotiniaceae</taxon>
        <taxon>Botryotinia</taxon>
    </lineage>
</organism>
<reference evidence="2 3" key="1">
    <citation type="submission" date="2017-11" db="EMBL/GenBank/DDBJ databases">
        <title>Comparative genomics of Botrytis spp.</title>
        <authorList>
            <person name="Valero-Jimenez C.A."/>
            <person name="Tapia P."/>
            <person name="Veloso J."/>
            <person name="Silva-Moreno E."/>
            <person name="Staats M."/>
            <person name="Valdes J.H."/>
            <person name="Van Kan J.A.L."/>
        </authorList>
    </citation>
    <scope>NUCLEOTIDE SEQUENCE [LARGE SCALE GENOMIC DNA]</scope>
    <source>
        <strain evidence="2 3">MUCL2830</strain>
    </source>
</reference>
<proteinExistence type="predicted"/>
<comment type="caution">
    <text evidence="2">The sequence shown here is derived from an EMBL/GenBank/DDBJ whole genome shotgun (WGS) entry which is preliminary data.</text>
</comment>
<gene>
    <name evidence="2" type="ORF">BOTCAL_0303g00020</name>
</gene>
<dbReference type="Proteomes" id="UP000297299">
    <property type="component" value="Unassembled WGS sequence"/>
</dbReference>
<dbReference type="EMBL" id="PHWZ01000302">
    <property type="protein sequence ID" value="TEY47610.1"/>
    <property type="molecule type" value="Genomic_DNA"/>
</dbReference>
<protein>
    <submittedName>
        <fullName evidence="2">Uncharacterized protein</fullName>
    </submittedName>
</protein>
<evidence type="ECO:0000256" key="1">
    <source>
        <dbReference type="SAM" id="Phobius"/>
    </source>
</evidence>
<dbReference type="STRING" id="38488.A0A4Y8CUC3"/>
<keyword evidence="3" id="KW-1185">Reference proteome</keyword>
<keyword evidence="1" id="KW-1133">Transmembrane helix</keyword>
<keyword evidence="1" id="KW-0812">Transmembrane</keyword>
<feature type="transmembrane region" description="Helical" evidence="1">
    <location>
        <begin position="27"/>
        <end position="45"/>
    </location>
</feature>
<accession>A0A4Y8CUC3</accession>
<name>A0A4Y8CUC3_9HELO</name>